<feature type="domain" description="F-box" evidence="2">
    <location>
        <begin position="148"/>
        <end position="202"/>
    </location>
</feature>
<feature type="compositionally biased region" description="Polar residues" evidence="1">
    <location>
        <begin position="1"/>
        <end position="11"/>
    </location>
</feature>
<reference evidence="3" key="1">
    <citation type="submission" date="2020-11" db="EMBL/GenBank/DDBJ databases">
        <authorList>
            <consortium name="DOE Joint Genome Institute"/>
            <person name="Ahrendt S."/>
            <person name="Riley R."/>
            <person name="Andreopoulos W."/>
            <person name="LaButti K."/>
            <person name="Pangilinan J."/>
            <person name="Ruiz-duenas F.J."/>
            <person name="Barrasa J.M."/>
            <person name="Sanchez-Garcia M."/>
            <person name="Camarero S."/>
            <person name="Miyauchi S."/>
            <person name="Serrano A."/>
            <person name="Linde D."/>
            <person name="Babiker R."/>
            <person name="Drula E."/>
            <person name="Ayuso-Fernandez I."/>
            <person name="Pacheco R."/>
            <person name="Padilla G."/>
            <person name="Ferreira P."/>
            <person name="Barriuso J."/>
            <person name="Kellner H."/>
            <person name="Castanera R."/>
            <person name="Alfaro M."/>
            <person name="Ramirez L."/>
            <person name="Pisabarro A.G."/>
            <person name="Kuo A."/>
            <person name="Tritt A."/>
            <person name="Lipzen A."/>
            <person name="He G."/>
            <person name="Yan M."/>
            <person name="Ng V."/>
            <person name="Cullen D."/>
            <person name="Martin F."/>
            <person name="Rosso M.-N."/>
            <person name="Henrissat B."/>
            <person name="Hibbett D."/>
            <person name="Martinez A.T."/>
            <person name="Grigoriev I.V."/>
        </authorList>
    </citation>
    <scope>NUCLEOTIDE SEQUENCE</scope>
    <source>
        <strain evidence="3">AH 44721</strain>
    </source>
</reference>
<dbReference type="InterPro" id="IPR001810">
    <property type="entry name" value="F-box_dom"/>
</dbReference>
<dbReference type="SUPFAM" id="SSF81383">
    <property type="entry name" value="F-box domain"/>
    <property type="match status" value="1"/>
</dbReference>
<dbReference type="EMBL" id="JADNYJ010000004">
    <property type="protein sequence ID" value="KAF8911517.1"/>
    <property type="molecule type" value="Genomic_DNA"/>
</dbReference>
<evidence type="ECO:0000256" key="1">
    <source>
        <dbReference type="SAM" id="MobiDB-lite"/>
    </source>
</evidence>
<name>A0A9P5TSZ3_GYMJU</name>
<feature type="region of interest" description="Disordered" evidence="1">
    <location>
        <begin position="1"/>
        <end position="23"/>
    </location>
</feature>
<accession>A0A9P5TSZ3</accession>
<dbReference type="AlphaFoldDB" id="A0A9P5TSZ3"/>
<dbReference type="OrthoDB" id="3038759at2759"/>
<dbReference type="Pfam" id="PF12937">
    <property type="entry name" value="F-box-like"/>
    <property type="match status" value="1"/>
</dbReference>
<gene>
    <name evidence="3" type="ORF">CPB84DRAFT_1820956</name>
</gene>
<evidence type="ECO:0000313" key="3">
    <source>
        <dbReference type="EMBL" id="KAF8911517.1"/>
    </source>
</evidence>
<evidence type="ECO:0000313" key="4">
    <source>
        <dbReference type="Proteomes" id="UP000724874"/>
    </source>
</evidence>
<protein>
    <recommendedName>
        <fullName evidence="2">F-box domain-containing protein</fullName>
    </recommendedName>
</protein>
<proteinExistence type="predicted"/>
<sequence length="465" mass="52134">MIGQLTESASTARPDDTHSSSLREIQVDVDDAIHDAVSIITEGVKNIDVDATSIERPVQGNLTISTSSAHRPKDNIPNPFLRHGPGAIGLAGLCTLKSQLAKLDLVPAGVQGSLAGLIRNRRRMHIDLLSRTEVLEHRRRDAQSPQGKLPVELWAQIFSLCLPPEDFVQPDPRQAPLLLCQICRSWRRVATGTPLLWSTFSIRGSWRRHIWKSSLECWLRRSGNAYLSLDISIPAYMEPAFNDDTLQLITSSSDRWYYLRLSMPDNLLRSMLSNSYMPVLHKLEFSSTYPIAPLEIQGSQAPRLRTVSLLTKSLYPQSLTLPWHQLTILSLQCWLNIGQHLEVLRKSPRLESYCMCLVPADIPLDTRPLVMHHLRRLEIVAFIGSAMGPVLTRFQLPKLTQLSFVVPSSSPACGIAGWPKHHVMSLVERSSCSLKKIRLKGVDMAEESIEETKNSIPSLIEVDFS</sequence>
<comment type="caution">
    <text evidence="3">The sequence shown here is derived from an EMBL/GenBank/DDBJ whole genome shotgun (WGS) entry which is preliminary data.</text>
</comment>
<dbReference type="Proteomes" id="UP000724874">
    <property type="component" value="Unassembled WGS sequence"/>
</dbReference>
<evidence type="ECO:0000259" key="2">
    <source>
        <dbReference type="Pfam" id="PF12937"/>
    </source>
</evidence>
<organism evidence="3 4">
    <name type="scientific">Gymnopilus junonius</name>
    <name type="common">Spectacular rustgill mushroom</name>
    <name type="synonym">Gymnopilus spectabilis subsp. junonius</name>
    <dbReference type="NCBI Taxonomy" id="109634"/>
    <lineage>
        <taxon>Eukaryota</taxon>
        <taxon>Fungi</taxon>
        <taxon>Dikarya</taxon>
        <taxon>Basidiomycota</taxon>
        <taxon>Agaricomycotina</taxon>
        <taxon>Agaricomycetes</taxon>
        <taxon>Agaricomycetidae</taxon>
        <taxon>Agaricales</taxon>
        <taxon>Agaricineae</taxon>
        <taxon>Hymenogastraceae</taxon>
        <taxon>Gymnopilus</taxon>
    </lineage>
</organism>
<dbReference type="Gene3D" id="1.20.1280.50">
    <property type="match status" value="1"/>
</dbReference>
<keyword evidence="4" id="KW-1185">Reference proteome</keyword>
<dbReference type="InterPro" id="IPR036047">
    <property type="entry name" value="F-box-like_dom_sf"/>
</dbReference>